<gene>
    <name evidence="1" type="ORF">DEO72_LG5g2242</name>
</gene>
<evidence type="ECO:0000313" key="2">
    <source>
        <dbReference type="Proteomes" id="UP000501690"/>
    </source>
</evidence>
<evidence type="ECO:0000313" key="1">
    <source>
        <dbReference type="EMBL" id="QCD94162.1"/>
    </source>
</evidence>
<dbReference type="EMBL" id="CP039349">
    <property type="protein sequence ID" value="QCD94162.1"/>
    <property type="molecule type" value="Genomic_DNA"/>
</dbReference>
<dbReference type="AlphaFoldDB" id="A0A4D6LZ61"/>
<reference evidence="1 2" key="1">
    <citation type="submission" date="2019-04" db="EMBL/GenBank/DDBJ databases">
        <title>An improved genome assembly and genetic linkage map for asparagus bean, Vigna unguiculata ssp. sesquipedialis.</title>
        <authorList>
            <person name="Xia Q."/>
            <person name="Zhang R."/>
            <person name="Dong Y."/>
        </authorList>
    </citation>
    <scope>NUCLEOTIDE SEQUENCE [LARGE SCALE GENOMIC DNA]</scope>
    <source>
        <tissue evidence="1">Leaf</tissue>
    </source>
</reference>
<accession>A0A4D6LZ61</accession>
<dbReference type="Proteomes" id="UP000501690">
    <property type="component" value="Linkage Group LG5"/>
</dbReference>
<sequence length="77" mass="8689">MGHHNFSCRRVRGGKGCKVGDDNVIAFKEALEHAKELLTFGSEGNKLYLIDEQGIDEQGMSEIMNDRSLKHPNIVRF</sequence>
<name>A0A4D6LZ61_VIGUN</name>
<keyword evidence="2" id="KW-1185">Reference proteome</keyword>
<protein>
    <submittedName>
        <fullName evidence="1">Uncharacterized protein</fullName>
    </submittedName>
</protein>
<proteinExistence type="predicted"/>
<organism evidence="1 2">
    <name type="scientific">Vigna unguiculata</name>
    <name type="common">Cowpea</name>
    <dbReference type="NCBI Taxonomy" id="3917"/>
    <lineage>
        <taxon>Eukaryota</taxon>
        <taxon>Viridiplantae</taxon>
        <taxon>Streptophyta</taxon>
        <taxon>Embryophyta</taxon>
        <taxon>Tracheophyta</taxon>
        <taxon>Spermatophyta</taxon>
        <taxon>Magnoliopsida</taxon>
        <taxon>eudicotyledons</taxon>
        <taxon>Gunneridae</taxon>
        <taxon>Pentapetalae</taxon>
        <taxon>rosids</taxon>
        <taxon>fabids</taxon>
        <taxon>Fabales</taxon>
        <taxon>Fabaceae</taxon>
        <taxon>Papilionoideae</taxon>
        <taxon>50 kb inversion clade</taxon>
        <taxon>NPAAA clade</taxon>
        <taxon>indigoferoid/millettioid clade</taxon>
        <taxon>Phaseoleae</taxon>
        <taxon>Vigna</taxon>
    </lineage>
</organism>